<gene>
    <name evidence="2" type="ORF">O9H85_36025</name>
</gene>
<dbReference type="EMBL" id="JAQAGZ010000045">
    <property type="protein sequence ID" value="MCZ8517640.1"/>
    <property type="molecule type" value="Genomic_DNA"/>
</dbReference>
<name>A0ABT4QLC2_9BACL</name>
<dbReference type="Proteomes" id="UP001527882">
    <property type="component" value="Unassembled WGS sequence"/>
</dbReference>
<organism evidence="2 3">
    <name type="scientific">Paenibacillus gyeongsangnamensis</name>
    <dbReference type="NCBI Taxonomy" id="3388067"/>
    <lineage>
        <taxon>Bacteria</taxon>
        <taxon>Bacillati</taxon>
        <taxon>Bacillota</taxon>
        <taxon>Bacilli</taxon>
        <taxon>Bacillales</taxon>
        <taxon>Paenibacillaceae</taxon>
        <taxon>Paenibacillus</taxon>
    </lineage>
</organism>
<accession>A0ABT4QLC2</accession>
<keyword evidence="3" id="KW-1185">Reference proteome</keyword>
<proteinExistence type="predicted"/>
<evidence type="ECO:0000313" key="2">
    <source>
        <dbReference type="EMBL" id="MCZ8517640.1"/>
    </source>
</evidence>
<evidence type="ECO:0000259" key="1">
    <source>
        <dbReference type="Pfam" id="PF10592"/>
    </source>
</evidence>
<comment type="caution">
    <text evidence="2">The sequence shown here is derived from an EMBL/GenBank/DDBJ whole genome shotgun (WGS) entry which is preliminary data.</text>
</comment>
<dbReference type="Pfam" id="PF10592">
    <property type="entry name" value="AIPR"/>
    <property type="match status" value="1"/>
</dbReference>
<dbReference type="InterPro" id="IPR018891">
    <property type="entry name" value="AIPR_C"/>
</dbReference>
<protein>
    <submittedName>
        <fullName evidence="2">AIPR family protein</fullName>
    </submittedName>
</protein>
<reference evidence="2 3" key="1">
    <citation type="submission" date="2022-12" db="EMBL/GenBank/DDBJ databases">
        <title>Draft genome sequence of Paenibacillus sp. dW9.</title>
        <authorList>
            <person name="Choi E.-W."/>
            <person name="Kim D.-U."/>
        </authorList>
    </citation>
    <scope>NUCLEOTIDE SEQUENCE [LARGE SCALE GENOMIC DNA]</scope>
    <source>
        <strain evidence="3">dW9</strain>
    </source>
</reference>
<evidence type="ECO:0000313" key="3">
    <source>
        <dbReference type="Proteomes" id="UP001527882"/>
    </source>
</evidence>
<dbReference type="RefSeq" id="WP_269886167.1">
    <property type="nucleotide sequence ID" value="NZ_JAQAGZ010000045.1"/>
</dbReference>
<feature type="domain" description="Abortive phage infection protein C-terminal" evidence="1">
    <location>
        <begin position="176"/>
        <end position="428"/>
    </location>
</feature>
<sequence length="493" mass="56834">MQYKNTNSVEEIVVDRFIASAEHIFQLGIDFEPLNEVFNPLLIEKIKVFHNTWMKIAGRHPKINVHYYHVCKGDKTKTLGPEMQNDAYLRKMVLLSQKVKSTGGSNIEYSYHIVDAEAQMELSRKNPTYSLPLKLNETPITIDYKQEQGGYIASTTLYEYYKFLSDSDGTLRKYLFESNVRDYQNNTDVNEEIKQSVTEKQEFDFWWLNNGVTIIAEKGTLAGKTLHLDNIQIVNGLQTSYTIYISLSKGDFEEDKRAILLKIVITGKKETSDAIIKSTNSQNYVPPSTLRATDKVQRNIEEYLLSKGFYYDRRKNFYKNQGKPRNKIISIKYLSQCLTALVQKNPSKARSNPTTLTKNEKDYRRLFPVNRQPEIYLKSIEVMKQVERSLRSMVTTNPQEDAIATNYPLHVGRILVSLLVNNADYNDRDFSGIDISNINEGNITKAFGILKMVLAEYQKSSSRQELINIAKNIAFSEHLTEQLPKHLPEIIRT</sequence>